<evidence type="ECO:0000313" key="5">
    <source>
        <dbReference type="EMBL" id="KIW06114.1"/>
    </source>
</evidence>
<dbReference type="Pfam" id="PF04564">
    <property type="entry name" value="U-box"/>
    <property type="match status" value="1"/>
</dbReference>
<feature type="domain" description="U-box" evidence="4">
    <location>
        <begin position="879"/>
        <end position="933"/>
    </location>
</feature>
<gene>
    <name evidence="5" type="ORF">PV09_03281</name>
</gene>
<dbReference type="Proteomes" id="UP000053259">
    <property type="component" value="Unassembled WGS sequence"/>
</dbReference>
<feature type="domain" description="UBC core" evidence="3">
    <location>
        <begin position="1399"/>
        <end position="1545"/>
    </location>
</feature>
<dbReference type="GeneID" id="27311254"/>
<protein>
    <recommendedName>
        <fullName evidence="1">peptidylprolyl isomerase</fullName>
        <ecNumber evidence="1">5.2.1.8</ecNumber>
    </recommendedName>
</protein>
<dbReference type="GO" id="GO:0003755">
    <property type="term" value="F:peptidyl-prolyl cis-trans isomerase activity"/>
    <property type="evidence" value="ECO:0007669"/>
    <property type="project" value="UniProtKB-KW"/>
</dbReference>
<evidence type="ECO:0000256" key="2">
    <source>
        <dbReference type="ARBA" id="ARBA00023110"/>
    </source>
</evidence>
<proteinExistence type="predicted"/>
<accession>A0A0D2B4G2</accession>
<dbReference type="InterPro" id="IPR016135">
    <property type="entry name" value="UBQ-conjugating_enzyme/RWD"/>
</dbReference>
<dbReference type="CDD" id="cd00198">
    <property type="entry name" value="vWFA"/>
    <property type="match status" value="1"/>
</dbReference>
<dbReference type="RefSeq" id="XP_016215983.1">
    <property type="nucleotide sequence ID" value="XM_016356460.1"/>
</dbReference>
<dbReference type="SUPFAM" id="SSF53300">
    <property type="entry name" value="vWA-like"/>
    <property type="match status" value="1"/>
</dbReference>
<dbReference type="PROSITE" id="PS51698">
    <property type="entry name" value="U_BOX"/>
    <property type="match status" value="1"/>
</dbReference>
<dbReference type="HOGENOM" id="CLU_003600_0_0_1"/>
<keyword evidence="2" id="KW-0697">Rotamase</keyword>
<dbReference type="PROSITE" id="PS50127">
    <property type="entry name" value="UBC_2"/>
    <property type="match status" value="1"/>
</dbReference>
<dbReference type="InterPro" id="IPR000608">
    <property type="entry name" value="UBC"/>
</dbReference>
<evidence type="ECO:0000313" key="6">
    <source>
        <dbReference type="Proteomes" id="UP000053259"/>
    </source>
</evidence>
<dbReference type="GO" id="GO:0004842">
    <property type="term" value="F:ubiquitin-protein transferase activity"/>
    <property type="evidence" value="ECO:0007669"/>
    <property type="project" value="InterPro"/>
</dbReference>
<evidence type="ECO:0000259" key="4">
    <source>
        <dbReference type="PROSITE" id="PS51698"/>
    </source>
</evidence>
<dbReference type="STRING" id="253628.A0A0D2B4G2"/>
<dbReference type="OrthoDB" id="10069349at2759"/>
<dbReference type="Gene3D" id="3.40.50.410">
    <property type="entry name" value="von Willebrand factor, type A domain"/>
    <property type="match status" value="1"/>
</dbReference>
<dbReference type="CDD" id="cd16655">
    <property type="entry name" value="RING-Ubox_WDSUB1-like"/>
    <property type="match status" value="1"/>
</dbReference>
<dbReference type="GO" id="GO:0016567">
    <property type="term" value="P:protein ubiquitination"/>
    <property type="evidence" value="ECO:0007669"/>
    <property type="project" value="InterPro"/>
</dbReference>
<dbReference type="InterPro" id="IPR003613">
    <property type="entry name" value="Ubox_domain"/>
</dbReference>
<dbReference type="Pfam" id="PF00092">
    <property type="entry name" value="VWA"/>
    <property type="match status" value="1"/>
</dbReference>
<keyword evidence="2" id="KW-0413">Isomerase</keyword>
<dbReference type="EC" id="5.2.1.8" evidence="1"/>
<dbReference type="Gene3D" id="3.30.40.10">
    <property type="entry name" value="Zinc/RING finger domain, C3HC4 (zinc finger)"/>
    <property type="match status" value="1"/>
</dbReference>
<dbReference type="InterPro" id="IPR036465">
    <property type="entry name" value="vWFA_dom_sf"/>
</dbReference>
<dbReference type="SMART" id="SM00504">
    <property type="entry name" value="Ubox"/>
    <property type="match status" value="1"/>
</dbReference>
<evidence type="ECO:0000259" key="3">
    <source>
        <dbReference type="PROSITE" id="PS50127"/>
    </source>
</evidence>
<dbReference type="PANTHER" id="PTHR24068">
    <property type="entry name" value="UBIQUITIN-CONJUGATING ENZYME E2"/>
    <property type="match status" value="1"/>
</dbReference>
<name>A0A0D2B4G2_9PEZI</name>
<dbReference type="EMBL" id="KN847536">
    <property type="protein sequence ID" value="KIW06114.1"/>
    <property type="molecule type" value="Genomic_DNA"/>
</dbReference>
<organism evidence="5 6">
    <name type="scientific">Verruconis gallopava</name>
    <dbReference type="NCBI Taxonomy" id="253628"/>
    <lineage>
        <taxon>Eukaryota</taxon>
        <taxon>Fungi</taxon>
        <taxon>Dikarya</taxon>
        <taxon>Ascomycota</taxon>
        <taxon>Pezizomycotina</taxon>
        <taxon>Dothideomycetes</taxon>
        <taxon>Pleosporomycetidae</taxon>
        <taxon>Venturiales</taxon>
        <taxon>Sympoventuriaceae</taxon>
        <taxon>Verruconis</taxon>
    </lineage>
</organism>
<dbReference type="SUPFAM" id="SSF54495">
    <property type="entry name" value="UBC-like"/>
    <property type="match status" value="1"/>
</dbReference>
<keyword evidence="6" id="KW-1185">Reference proteome</keyword>
<reference evidence="5 6" key="1">
    <citation type="submission" date="2015-01" db="EMBL/GenBank/DDBJ databases">
        <title>The Genome Sequence of Ochroconis gallopava CBS43764.</title>
        <authorList>
            <consortium name="The Broad Institute Genomics Platform"/>
            <person name="Cuomo C."/>
            <person name="de Hoog S."/>
            <person name="Gorbushina A."/>
            <person name="Stielow B."/>
            <person name="Teixiera M."/>
            <person name="Abouelleil A."/>
            <person name="Chapman S.B."/>
            <person name="Priest M."/>
            <person name="Young S.K."/>
            <person name="Wortman J."/>
            <person name="Nusbaum C."/>
            <person name="Birren B."/>
        </authorList>
    </citation>
    <scope>NUCLEOTIDE SEQUENCE [LARGE SCALE GENOMIC DNA]</scope>
    <source>
        <strain evidence="5 6">CBS 43764</strain>
    </source>
</reference>
<dbReference type="Pfam" id="PF00179">
    <property type="entry name" value="UQ_con"/>
    <property type="match status" value="1"/>
</dbReference>
<dbReference type="VEuPathDB" id="FungiDB:PV09_03281"/>
<dbReference type="Gene3D" id="3.10.110.10">
    <property type="entry name" value="Ubiquitin Conjugating Enzyme"/>
    <property type="match status" value="1"/>
</dbReference>
<dbReference type="InterPro" id="IPR002035">
    <property type="entry name" value="VWF_A"/>
</dbReference>
<evidence type="ECO:0000256" key="1">
    <source>
        <dbReference type="ARBA" id="ARBA00013194"/>
    </source>
</evidence>
<dbReference type="InParanoid" id="A0A0D2B4G2"/>
<sequence length="1559" mass="173417">MQRYTVNFSAPGAPTRRLLVPFSASSPVKDFAQEVQTRLAKLKVFAEAEAIEFRLHDAHGPQIDPDDSLQDVVLNPLTENLHASVLMATASKDGPSELTQGQADPEKERSALAIPEDTSGGFHIRVITPATAQSGDISDIPLIPGRFSTTITIHQIRQLALLQLDLPLRSTITCDKPAYCNCAFANSLQSGTTFAIANDDHQLKSSFFFLHSAGEVVKLSCASGDQNSLLECGLAFAKERFGIDVLDDMCLTVIRSPDNQITPIVALCSKSKHRSHESSNSANEDLPVRLDLHTAEAPIDTPLSHLTMAELGLEDVLVDGVLNIYSLSRKECPGTRLDAGKGQATIFGAAPHWEPPIAQTERGMAVFLSSLRIVSNTLSGHPPDLNMQDAVLQLLHRLTNFPPCVRAMHVLIRNETPTTSECAAIAQAFYYMLEKYVPKRVTNFDSSRIFEASRLFFGLFLEKAKHLCRANSGETSLPYLTSLKPVTLINPETTEPLFFAVDTNVGLFEKGHLDAIKEGLIKFTDPSLGEDLTELSLDGRTRRAVLLSGGVKTKIFVFDTDFLLASGCAEDLPAQQDIIRGSEVELSQLSALCSRNNLSVVAPARLATSSSPALTLDGEGLLSCYLGRQPCSEPGKDFVIFRPTAGGDETIDIAIITKLLAPILEARRADGSAVFDAPGDVTQRKIDMPDEILMVCVDCSASMDSSAGFTDMVEDVPPQPASRPVLERLDLTAEADMLASPLDEVKEWLMAHESFEDIVRTVYRAEYEHQAHAAKALLEEIAYLATKELIHKNEQLSQSRRFTFAYRNPLEDSARSRVDCLKKLIFGVEQHQAALIDWIVFRSRMLSPGKDEWLWQVGNPVPATQMPPRSFESDSLDLAIPDDYRCAITHELMFDPVATADGHVYDRGSIQQWLQINRTSPKTGLELSSSSLTFQWTLMRDINKWIEGDSYRGPSTSGQGTLKVNFSSRLGTFARTLKASITCEELYHVAFQALRGRHASFDLKLQGRLNAITPSNDAATAKGLHYNCTVNIILQDTGNHTSNSTGDKCLIKVYRNTRKCHFSYWVPKDSDLSVASILFKYWRQRWPPEEPLTETCVWHNMKDSGDGHSTGYILNPWEKLKTYLTSTHARGSLNDEAVFDDPSAPYQGVLKIFIGRKPEKLQKVRTSRMDVLKQIFDQFVNRTIAYNYSTHLGLIIFDSTARVARQLSDVVEDFRATVNELKPSSDTAIWDGLALACHHLEQYGTRYPEAKKRILCISDGEDTKSSKDPASLCHELVRSNVVVDSFCLGKADHRKLLGISHLTGGYKFAPKTLSHAMGIVELEPVLALKDREDIPRPVIPRNSTMWSQFQRAQLHATPEIVTEDVYPKRPPHPNLKDDVIELAAAKRMAAGRRSGANMMRNSRLLTEIQNMMAKPHDYIDVYVSERDISFWKIVMKGPPDSPYASGTFLLYLDMDESYPTFAPKGRFVTPIYHVNINRNGRICHSIFDRNWTADTSCTDILNSVYGLLLVPDYSDPVNVVGTLEYHGDQVEFADAVRRHISKHASKSREEWRRELLGQS</sequence>
<dbReference type="SMART" id="SM00212">
    <property type="entry name" value="UBCc"/>
    <property type="match status" value="1"/>
</dbReference>
<dbReference type="SUPFAM" id="SSF57850">
    <property type="entry name" value="RING/U-box"/>
    <property type="match status" value="1"/>
</dbReference>
<dbReference type="InterPro" id="IPR013083">
    <property type="entry name" value="Znf_RING/FYVE/PHD"/>
</dbReference>